<dbReference type="AlphaFoldDB" id="A0A915KJZ7"/>
<name>A0A915KJZ7_ROMCU</name>
<evidence type="ECO:0000313" key="3">
    <source>
        <dbReference type="WBParaSite" id="nRc.2.0.1.t38336-RA"/>
    </source>
</evidence>
<evidence type="ECO:0000313" key="2">
    <source>
        <dbReference type="Proteomes" id="UP000887565"/>
    </source>
</evidence>
<keyword evidence="1" id="KW-0812">Transmembrane</keyword>
<protein>
    <submittedName>
        <fullName evidence="3">Uncharacterized protein</fullName>
    </submittedName>
</protein>
<keyword evidence="1" id="KW-0472">Membrane</keyword>
<evidence type="ECO:0000256" key="1">
    <source>
        <dbReference type="SAM" id="Phobius"/>
    </source>
</evidence>
<sequence length="76" mass="9057">MHKGDYLFFYGASPLKSAYDLRPAALFNISNREIRDFAIWNIRLLFIFSKFSLLFFARFLRILDGQFFPIFASQHK</sequence>
<dbReference type="Proteomes" id="UP000887565">
    <property type="component" value="Unplaced"/>
</dbReference>
<feature type="transmembrane region" description="Helical" evidence="1">
    <location>
        <begin position="37"/>
        <end position="57"/>
    </location>
</feature>
<reference evidence="3" key="1">
    <citation type="submission" date="2022-11" db="UniProtKB">
        <authorList>
            <consortium name="WormBaseParasite"/>
        </authorList>
    </citation>
    <scope>IDENTIFICATION</scope>
</reference>
<keyword evidence="1" id="KW-1133">Transmembrane helix</keyword>
<accession>A0A915KJZ7</accession>
<proteinExistence type="predicted"/>
<organism evidence="2 3">
    <name type="scientific">Romanomermis culicivorax</name>
    <name type="common">Nematode worm</name>
    <dbReference type="NCBI Taxonomy" id="13658"/>
    <lineage>
        <taxon>Eukaryota</taxon>
        <taxon>Metazoa</taxon>
        <taxon>Ecdysozoa</taxon>
        <taxon>Nematoda</taxon>
        <taxon>Enoplea</taxon>
        <taxon>Dorylaimia</taxon>
        <taxon>Mermithida</taxon>
        <taxon>Mermithoidea</taxon>
        <taxon>Mermithidae</taxon>
        <taxon>Romanomermis</taxon>
    </lineage>
</organism>
<dbReference type="WBParaSite" id="nRc.2.0.1.t38336-RA">
    <property type="protein sequence ID" value="nRc.2.0.1.t38336-RA"/>
    <property type="gene ID" value="nRc.2.0.1.g38336"/>
</dbReference>
<keyword evidence="2" id="KW-1185">Reference proteome</keyword>